<keyword evidence="1" id="KW-0614">Plasmid</keyword>
<name>L0DRL1_SINAD</name>
<proteinExistence type="predicted"/>
<dbReference type="Proteomes" id="UP000010798">
    <property type="component" value="Plasmid pSINAC02"/>
</dbReference>
<dbReference type="HOGENOM" id="CLU_3084740_0_0_0"/>
<gene>
    <name evidence="1" type="ordered locus">Sinac_7604</name>
</gene>
<dbReference type="AlphaFoldDB" id="L0DRL1"/>
<evidence type="ECO:0000313" key="2">
    <source>
        <dbReference type="Proteomes" id="UP000010798"/>
    </source>
</evidence>
<evidence type="ECO:0000313" key="1">
    <source>
        <dbReference type="EMBL" id="AGA31635.1"/>
    </source>
</evidence>
<sequence>MTLAELARVVRVVLADRPDQVEERLNILKGYTEHAPAWGLPEPEMTTAGRWA</sequence>
<keyword evidence="2" id="KW-1185">Reference proteome</keyword>
<dbReference type="EMBL" id="CP003366">
    <property type="protein sequence ID" value="AGA31635.1"/>
    <property type="molecule type" value="Genomic_DNA"/>
</dbReference>
<geneLocation type="plasmid" evidence="1 2">
    <name>pSINAC02</name>
</geneLocation>
<organism evidence="1 2">
    <name type="scientific">Singulisphaera acidiphila (strain ATCC BAA-1392 / DSM 18658 / VKM B-2454 / MOB10)</name>
    <dbReference type="NCBI Taxonomy" id="886293"/>
    <lineage>
        <taxon>Bacteria</taxon>
        <taxon>Pseudomonadati</taxon>
        <taxon>Planctomycetota</taxon>
        <taxon>Planctomycetia</taxon>
        <taxon>Isosphaerales</taxon>
        <taxon>Isosphaeraceae</taxon>
        <taxon>Singulisphaera</taxon>
    </lineage>
</organism>
<protein>
    <submittedName>
        <fullName evidence="1">Uncharacterized protein</fullName>
    </submittedName>
</protein>
<accession>L0DRL1</accession>
<dbReference type="KEGG" id="saci:Sinac_7604"/>
<dbReference type="RefSeq" id="WP_015250696.1">
    <property type="nucleotide sequence ID" value="NZ_JH621494.1"/>
</dbReference>
<reference evidence="1 2" key="1">
    <citation type="submission" date="2012-02" db="EMBL/GenBank/DDBJ databases">
        <title>Complete sequence of plasmid 2 of Singulisphaera acidiphila DSM 18658.</title>
        <authorList>
            <consortium name="US DOE Joint Genome Institute (JGI-PGF)"/>
            <person name="Lucas S."/>
            <person name="Copeland A."/>
            <person name="Lapidus A."/>
            <person name="Glavina del Rio T."/>
            <person name="Dalin E."/>
            <person name="Tice H."/>
            <person name="Bruce D."/>
            <person name="Goodwin L."/>
            <person name="Pitluck S."/>
            <person name="Peters L."/>
            <person name="Ovchinnikova G."/>
            <person name="Chertkov O."/>
            <person name="Kyrpides N."/>
            <person name="Mavromatis K."/>
            <person name="Ivanova N."/>
            <person name="Brettin T."/>
            <person name="Detter J.C."/>
            <person name="Han C."/>
            <person name="Larimer F."/>
            <person name="Land M."/>
            <person name="Hauser L."/>
            <person name="Markowitz V."/>
            <person name="Cheng J.-F."/>
            <person name="Hugenholtz P."/>
            <person name="Woyke T."/>
            <person name="Wu D."/>
            <person name="Tindall B."/>
            <person name="Pomrenke H."/>
            <person name="Brambilla E."/>
            <person name="Klenk H.-P."/>
            <person name="Eisen J.A."/>
        </authorList>
    </citation>
    <scope>NUCLEOTIDE SEQUENCE [LARGE SCALE GENOMIC DNA]</scope>
    <source>
        <strain evidence="2">ATCC BAA-1392 / DSM 18658 / VKM B-2454 / MOB10</strain>
        <plasmid evidence="1 2">pSINAC02</plasmid>
    </source>
</reference>